<evidence type="ECO:0000313" key="2">
    <source>
        <dbReference type="Proteomes" id="UP000003412"/>
    </source>
</evidence>
<protein>
    <submittedName>
        <fullName evidence="1">Conserved domain protein</fullName>
    </submittedName>
</protein>
<sequence>MNLKKLQILDKVTKRSILPTIKLLKIKKVTILQLKERIDHDK</sequence>
<dbReference type="EMBL" id="ADXF01001167">
    <property type="protein sequence ID" value="EFR86404.1"/>
    <property type="molecule type" value="Genomic_DNA"/>
</dbReference>
<keyword evidence="2" id="KW-1185">Reference proteome</keyword>
<organism evidence="1 2">
    <name type="scientific">Listeria marthii FSL S4-120</name>
    <dbReference type="NCBI Taxonomy" id="702457"/>
    <lineage>
        <taxon>Bacteria</taxon>
        <taxon>Bacillati</taxon>
        <taxon>Bacillota</taxon>
        <taxon>Bacilli</taxon>
        <taxon>Bacillales</taxon>
        <taxon>Listeriaceae</taxon>
        <taxon>Listeria</taxon>
    </lineage>
</organism>
<dbReference type="Proteomes" id="UP000003412">
    <property type="component" value="Chromosome"/>
</dbReference>
<evidence type="ECO:0000313" key="1">
    <source>
        <dbReference type="EMBL" id="EFR86404.1"/>
    </source>
</evidence>
<name>A0ABP2JSV4_9LIST</name>
<proteinExistence type="predicted"/>
<reference evidence="1 2" key="1">
    <citation type="journal article" date="2010" name="Microbiol. Resour. Announc.">
        <title>Comparative genomics of the bacterial genus Listeria: Genome evolution is characterized by limited gene acquisition and limited gene loss.</title>
        <authorList>
            <person name="den Bakker H.C."/>
            <person name="Cummings C.A."/>
            <person name="Ferreira V."/>
            <person name="Vatta P."/>
            <person name="Orsi R.H."/>
            <person name="Degoricija L."/>
            <person name="Barker M."/>
            <person name="Petrauskene O."/>
            <person name="Furtado M.R."/>
            <person name="Wiedmann M."/>
        </authorList>
    </citation>
    <scope>NUCLEOTIDE SEQUENCE [LARGE SCALE GENOMIC DNA]</scope>
    <source>
        <strain evidence="1 2">FSL S4-120</strain>
    </source>
</reference>
<gene>
    <name evidence="1" type="ORF">NT05LM_3299</name>
</gene>
<accession>A0ABP2JSV4</accession>
<comment type="caution">
    <text evidence="1">The sequence shown here is derived from an EMBL/GenBank/DDBJ whole genome shotgun (WGS) entry which is preliminary data.</text>
</comment>